<evidence type="ECO:0000313" key="9">
    <source>
        <dbReference type="Proteomes" id="UP000449678"/>
    </source>
</evidence>
<name>A0ABW9V8E1_9BURK</name>
<feature type="compositionally biased region" description="Low complexity" evidence="4">
    <location>
        <begin position="520"/>
        <end position="546"/>
    </location>
</feature>
<keyword evidence="5" id="KW-0812">Transmembrane</keyword>
<reference evidence="8 9" key="1">
    <citation type="submission" date="2019-12" db="EMBL/GenBank/DDBJ databases">
        <title>Novel species isolated from a subtropical stream in China.</title>
        <authorList>
            <person name="Lu H."/>
        </authorList>
    </citation>
    <scope>NUCLEOTIDE SEQUENCE [LARGE SCALE GENOMIC DNA]</scope>
    <source>
        <strain evidence="8 9">FT94W</strain>
    </source>
</reference>
<feature type="domain" description="HAMP" evidence="7">
    <location>
        <begin position="213"/>
        <end position="265"/>
    </location>
</feature>
<dbReference type="Pfam" id="PF00672">
    <property type="entry name" value="HAMP"/>
    <property type="match status" value="1"/>
</dbReference>
<dbReference type="Gene3D" id="1.10.287.950">
    <property type="entry name" value="Methyl-accepting chemotaxis protein"/>
    <property type="match status" value="1"/>
</dbReference>
<keyword evidence="9" id="KW-1185">Reference proteome</keyword>
<protein>
    <submittedName>
        <fullName evidence="8">HAMP domain-containing protein</fullName>
    </submittedName>
</protein>
<dbReference type="CDD" id="cd19411">
    <property type="entry name" value="MCP2201-like_sensor"/>
    <property type="match status" value="1"/>
</dbReference>
<evidence type="ECO:0000259" key="6">
    <source>
        <dbReference type="PROSITE" id="PS50111"/>
    </source>
</evidence>
<dbReference type="SMART" id="SM00283">
    <property type="entry name" value="MA"/>
    <property type="match status" value="1"/>
</dbReference>
<dbReference type="InterPro" id="IPR003660">
    <property type="entry name" value="HAMP_dom"/>
</dbReference>
<keyword evidence="5" id="KW-1133">Transmembrane helix</keyword>
<organism evidence="8 9">
    <name type="scientific">Duganella lactea</name>
    <dbReference type="NCBI Taxonomy" id="2692173"/>
    <lineage>
        <taxon>Bacteria</taxon>
        <taxon>Pseudomonadati</taxon>
        <taxon>Pseudomonadota</taxon>
        <taxon>Betaproteobacteria</taxon>
        <taxon>Burkholderiales</taxon>
        <taxon>Oxalobacteraceae</taxon>
        <taxon>Telluria group</taxon>
        <taxon>Duganella</taxon>
    </lineage>
</organism>
<keyword evidence="5" id="KW-0472">Membrane</keyword>
<dbReference type="InterPro" id="IPR004089">
    <property type="entry name" value="MCPsignal_dom"/>
</dbReference>
<evidence type="ECO:0000259" key="7">
    <source>
        <dbReference type="PROSITE" id="PS50885"/>
    </source>
</evidence>
<dbReference type="PROSITE" id="PS50111">
    <property type="entry name" value="CHEMOTAXIS_TRANSDUC_2"/>
    <property type="match status" value="1"/>
</dbReference>
<evidence type="ECO:0000256" key="4">
    <source>
        <dbReference type="SAM" id="MobiDB-lite"/>
    </source>
</evidence>
<gene>
    <name evidence="8" type="ORF">GTP38_14940</name>
</gene>
<dbReference type="InterPro" id="IPR051310">
    <property type="entry name" value="MCP_chemotaxis"/>
</dbReference>
<evidence type="ECO:0000313" key="8">
    <source>
        <dbReference type="EMBL" id="MYM35628.1"/>
    </source>
</evidence>
<keyword evidence="1" id="KW-0488">Methylation</keyword>
<feature type="domain" description="Methyl-accepting transducer" evidence="6">
    <location>
        <begin position="270"/>
        <end position="499"/>
    </location>
</feature>
<dbReference type="PROSITE" id="PS50885">
    <property type="entry name" value="HAMP"/>
    <property type="match status" value="1"/>
</dbReference>
<dbReference type="Pfam" id="PF00015">
    <property type="entry name" value="MCPsignal"/>
    <property type="match status" value="1"/>
</dbReference>
<dbReference type="Gene3D" id="6.10.340.10">
    <property type="match status" value="1"/>
</dbReference>
<feature type="transmembrane region" description="Helical" evidence="5">
    <location>
        <begin position="12"/>
        <end position="31"/>
    </location>
</feature>
<evidence type="ECO:0000256" key="2">
    <source>
        <dbReference type="ARBA" id="ARBA00029447"/>
    </source>
</evidence>
<accession>A0ABW9V8E1</accession>
<keyword evidence="3" id="KW-0807">Transducer</keyword>
<dbReference type="RefSeq" id="WP_160991007.1">
    <property type="nucleotide sequence ID" value="NZ_WWCO01000009.1"/>
</dbReference>
<feature type="transmembrane region" description="Helical" evidence="5">
    <location>
        <begin position="189"/>
        <end position="211"/>
    </location>
</feature>
<dbReference type="SUPFAM" id="SSF58104">
    <property type="entry name" value="Methyl-accepting chemotaxis protein (MCP) signaling domain"/>
    <property type="match status" value="1"/>
</dbReference>
<dbReference type="InterPro" id="IPR047347">
    <property type="entry name" value="YvaQ-like_sensor"/>
</dbReference>
<dbReference type="PANTHER" id="PTHR43531:SF14">
    <property type="entry name" value="METHYL-ACCEPTING CHEMOTAXIS PROTEIN I-RELATED"/>
    <property type="match status" value="1"/>
</dbReference>
<dbReference type="SMART" id="SM00304">
    <property type="entry name" value="HAMP"/>
    <property type="match status" value="1"/>
</dbReference>
<dbReference type="PRINTS" id="PR00260">
    <property type="entry name" value="CHEMTRNSDUCR"/>
</dbReference>
<comment type="similarity">
    <text evidence="2">Belongs to the methyl-accepting chemotaxis (MCP) protein family.</text>
</comment>
<dbReference type="PANTHER" id="PTHR43531">
    <property type="entry name" value="PROTEIN ICFG"/>
    <property type="match status" value="1"/>
</dbReference>
<sequence length="574" mass="60343">MNISNLKIGARLGAGFAVVLVLMALIAVTAISRISRINDATATIMEDRYVKVRLTKEIYDEVNVQARLLRNAVIGAKDAAEAKSSLGRMDESVQKNRQLLEKFKGMLNTPKGQEVFAKLMEARAAYATARDKAAQMVRDGQAEAAGTFVLKELRPPQNAFLAALADMIKFQESLMQESGAQAASDGKTAILFTVLLSMVALIASVVIGWLLTRSITRPVNQALQLAQTVAAGDLTAQVPTAAKDEIGQLLTALAAMNDSLKQIVGEVRTGTNEIATATTEVANGNMDLSARTEQQASALEETASSMEELTSTVRQNGDNARQANQLAQSAAEVALKGGDVVSQVVVTMDSINTSASKIVDIISVIDGIAFQTNILALNAAVEAARAGEQGRGFAVVASEVRNLAQRSASAAKEIKELISDSVNKVEAGNELVGSAGTTMGEVVDSVQRLASLIGEITAASREQEVGIEQINEAVTSMDTVTQQNAALVEEAAAATGALQDQAARLAQVVSVFKLANVSAPAPRPVSKPAARPAPVAKAKPAATTPRLAQDSGRPAATPARASVKPKDEMEWEEF</sequence>
<evidence type="ECO:0000256" key="5">
    <source>
        <dbReference type="SAM" id="Phobius"/>
    </source>
</evidence>
<dbReference type="EMBL" id="WWCO01000009">
    <property type="protein sequence ID" value="MYM35628.1"/>
    <property type="molecule type" value="Genomic_DNA"/>
</dbReference>
<dbReference type="CDD" id="cd06225">
    <property type="entry name" value="HAMP"/>
    <property type="match status" value="1"/>
</dbReference>
<comment type="caution">
    <text evidence="8">The sequence shown here is derived from an EMBL/GenBank/DDBJ whole genome shotgun (WGS) entry which is preliminary data.</text>
</comment>
<proteinExistence type="inferred from homology"/>
<evidence type="ECO:0000256" key="3">
    <source>
        <dbReference type="PROSITE-ProRule" id="PRU00284"/>
    </source>
</evidence>
<dbReference type="Pfam" id="PF12729">
    <property type="entry name" value="4HB_MCP_1"/>
    <property type="match status" value="1"/>
</dbReference>
<feature type="region of interest" description="Disordered" evidence="4">
    <location>
        <begin position="520"/>
        <end position="574"/>
    </location>
</feature>
<dbReference type="InterPro" id="IPR004090">
    <property type="entry name" value="Chemotax_Me-accpt_rcpt"/>
</dbReference>
<dbReference type="Proteomes" id="UP000449678">
    <property type="component" value="Unassembled WGS sequence"/>
</dbReference>
<dbReference type="CDD" id="cd11386">
    <property type="entry name" value="MCP_signal"/>
    <property type="match status" value="1"/>
</dbReference>
<dbReference type="InterPro" id="IPR024478">
    <property type="entry name" value="HlyB_4HB_MCP"/>
</dbReference>
<evidence type="ECO:0000256" key="1">
    <source>
        <dbReference type="ARBA" id="ARBA00022481"/>
    </source>
</evidence>